<dbReference type="Proteomes" id="UP000028939">
    <property type="component" value="Chromosome"/>
</dbReference>
<accession>A0A077HIM3</accession>
<keyword evidence="2" id="KW-1185">Reference proteome</keyword>
<dbReference type="STRING" id="401472.CUREI_00420"/>
<sequence>MRKHYKGDDPDAVHEAAQRTDAPLSDFMVRLMAEEMPFVDSKGRTRIYEILREHKEAGKPVISSQEELPAEIRSIMDL</sequence>
<organism evidence="1 2">
    <name type="scientific">Corynebacterium ureicelerivorans</name>
    <dbReference type="NCBI Taxonomy" id="401472"/>
    <lineage>
        <taxon>Bacteria</taxon>
        <taxon>Bacillati</taxon>
        <taxon>Actinomycetota</taxon>
        <taxon>Actinomycetes</taxon>
        <taxon>Mycobacteriales</taxon>
        <taxon>Corynebacteriaceae</taxon>
        <taxon>Corynebacterium</taxon>
    </lineage>
</organism>
<protein>
    <submittedName>
        <fullName evidence="1">Uncharacterized protein</fullName>
    </submittedName>
</protein>
<dbReference type="AlphaFoldDB" id="A0A077HIM3"/>
<evidence type="ECO:0000313" key="1">
    <source>
        <dbReference type="EMBL" id="AIL95989.1"/>
    </source>
</evidence>
<dbReference type="OrthoDB" id="4409132at2"/>
<dbReference type="KEGG" id="cuv:CUREI_00420"/>
<evidence type="ECO:0000313" key="2">
    <source>
        <dbReference type="Proteomes" id="UP000028939"/>
    </source>
</evidence>
<name>A0A077HIM3_9CORY</name>
<dbReference type="RefSeq" id="WP_038613577.1">
    <property type="nucleotide sequence ID" value="NZ_CP009215.1"/>
</dbReference>
<dbReference type="EMBL" id="CP009215">
    <property type="protein sequence ID" value="AIL95989.1"/>
    <property type="molecule type" value="Genomic_DNA"/>
</dbReference>
<reference evidence="1 2" key="1">
    <citation type="submission" date="2014-08" db="EMBL/GenBank/DDBJ databases">
        <title>Complete genome sequence of Corynebacterium ureicelerivorans DSM 45051, a lipophilic and urea-splitting isolate from a blood culture of a septicaemia patient.</title>
        <authorList>
            <person name="Tippelt A."/>
            <person name="Albersmeier A."/>
            <person name="Brinkrolf K."/>
            <person name="Ruckert C."/>
            <person name="Tauch A."/>
        </authorList>
    </citation>
    <scope>NUCLEOTIDE SEQUENCE [LARGE SCALE GENOMIC DNA]</scope>
    <source>
        <strain evidence="1 2">IMMIB RIV-2301</strain>
    </source>
</reference>
<dbReference type="HOGENOM" id="CLU_176116_0_0_11"/>
<gene>
    <name evidence="1" type="ORF">CUREI_00420</name>
</gene>
<proteinExistence type="predicted"/>